<dbReference type="GO" id="GO:0019646">
    <property type="term" value="P:aerobic electron transport chain"/>
    <property type="evidence" value="ECO:0007669"/>
    <property type="project" value="TreeGrafter"/>
</dbReference>
<comment type="caution">
    <text evidence="7">The sequence shown here is derived from an EMBL/GenBank/DDBJ whole genome shotgun (WGS) entry which is preliminary data.</text>
</comment>
<dbReference type="InterPro" id="IPR051169">
    <property type="entry name" value="NADH-Q_oxidoreductase"/>
</dbReference>
<sequence length="405" mass="44930">MSPKILVLGGGFAGVRAALDLSKLLPNGDITLISKSSYHCFVPDLYEIATAIIKNEHRADFKNLRGTVNIPLDEIFGKTKVKVIIDEIKNIDLVRQVVNTTKENLEYNYLVICLGSTTNYKNIEGAQNFSHPFKTTEDALNIRNDIDELVSKSPRPIEVVIAGGGFTGCELSAELSGFLSKLSTTHKKGLGKIAVLQSKDAILSGMSKWAQDEALKRLKKLKVIILTNHKIQKITQAEIVCENQERLTFDYLIWTTGIKSAFTNINGIKLNNRGQIKVSKTLNIENFPDVFAVGDIAEFWDEKGNALVPQTAWVAIGQAKIAARNIASSYNNLKLKKYSPLSPVFIVPVGQKFAISNMFGLNTKGLFVWFARRLVSLKYLTSVLSPNKALLLWLQGARIYIKNDT</sequence>
<dbReference type="InterPro" id="IPR023753">
    <property type="entry name" value="FAD/NAD-binding_dom"/>
</dbReference>
<dbReference type="GO" id="GO:0003955">
    <property type="term" value="F:NAD(P)H dehydrogenase (quinone) activity"/>
    <property type="evidence" value="ECO:0007669"/>
    <property type="project" value="TreeGrafter"/>
</dbReference>
<evidence type="ECO:0000313" key="8">
    <source>
        <dbReference type="Proteomes" id="UP000178659"/>
    </source>
</evidence>
<accession>A0A1G1VAI2</accession>
<protein>
    <recommendedName>
        <fullName evidence="6">FAD/NAD(P)-binding domain-containing protein</fullName>
    </recommendedName>
</protein>
<dbReference type="PRINTS" id="PR00368">
    <property type="entry name" value="FADPNR"/>
</dbReference>
<evidence type="ECO:0000256" key="2">
    <source>
        <dbReference type="ARBA" id="ARBA00005272"/>
    </source>
</evidence>
<keyword evidence="4" id="KW-0274">FAD</keyword>
<dbReference type="SUPFAM" id="SSF51905">
    <property type="entry name" value="FAD/NAD(P)-binding domain"/>
    <property type="match status" value="1"/>
</dbReference>
<dbReference type="Pfam" id="PF07992">
    <property type="entry name" value="Pyr_redox_2"/>
    <property type="match status" value="1"/>
</dbReference>
<dbReference type="Gene3D" id="3.50.50.100">
    <property type="match status" value="1"/>
</dbReference>
<dbReference type="EMBL" id="MHCC01000027">
    <property type="protein sequence ID" value="OGY12460.1"/>
    <property type="molecule type" value="Genomic_DNA"/>
</dbReference>
<name>A0A1G1VAI2_9BACT</name>
<evidence type="ECO:0000256" key="3">
    <source>
        <dbReference type="ARBA" id="ARBA00022630"/>
    </source>
</evidence>
<dbReference type="PANTHER" id="PTHR42913:SF3">
    <property type="entry name" value="64 KDA MITOCHONDRIAL NADH DEHYDROGENASE (EUROFUNG)"/>
    <property type="match status" value="1"/>
</dbReference>
<keyword evidence="3" id="KW-0285">Flavoprotein</keyword>
<reference evidence="7 8" key="1">
    <citation type="journal article" date="2016" name="Nat. Commun.">
        <title>Thousands of microbial genomes shed light on interconnected biogeochemical processes in an aquifer system.</title>
        <authorList>
            <person name="Anantharaman K."/>
            <person name="Brown C.T."/>
            <person name="Hug L.A."/>
            <person name="Sharon I."/>
            <person name="Castelle C.J."/>
            <person name="Probst A.J."/>
            <person name="Thomas B.C."/>
            <person name="Singh A."/>
            <person name="Wilkins M.J."/>
            <person name="Karaoz U."/>
            <person name="Brodie E.L."/>
            <person name="Williams K.H."/>
            <person name="Hubbard S.S."/>
            <person name="Banfield J.F."/>
        </authorList>
    </citation>
    <scope>NUCLEOTIDE SEQUENCE [LARGE SCALE GENOMIC DNA]</scope>
</reference>
<evidence type="ECO:0000256" key="1">
    <source>
        <dbReference type="ARBA" id="ARBA00001974"/>
    </source>
</evidence>
<feature type="domain" description="FAD/NAD(P)-binding" evidence="6">
    <location>
        <begin position="4"/>
        <end position="319"/>
    </location>
</feature>
<proteinExistence type="inferred from homology"/>
<evidence type="ECO:0000313" key="7">
    <source>
        <dbReference type="EMBL" id="OGY12460.1"/>
    </source>
</evidence>
<organism evidence="7 8">
    <name type="scientific">Candidatus Blackburnbacteria bacterium RIFCSPLOWO2_01_FULL_40_20</name>
    <dbReference type="NCBI Taxonomy" id="1797519"/>
    <lineage>
        <taxon>Bacteria</taxon>
        <taxon>Candidatus Blackburniibacteriota</taxon>
    </lineage>
</organism>
<evidence type="ECO:0000256" key="5">
    <source>
        <dbReference type="ARBA" id="ARBA00023002"/>
    </source>
</evidence>
<dbReference type="PRINTS" id="PR00411">
    <property type="entry name" value="PNDRDTASEI"/>
</dbReference>
<comment type="similarity">
    <text evidence="2">Belongs to the NADH dehydrogenase family.</text>
</comment>
<gene>
    <name evidence="7" type="ORF">A3A77_00590</name>
</gene>
<dbReference type="InterPro" id="IPR036188">
    <property type="entry name" value="FAD/NAD-bd_sf"/>
</dbReference>
<dbReference type="AlphaFoldDB" id="A0A1G1VAI2"/>
<comment type="cofactor">
    <cofactor evidence="1">
        <name>FAD</name>
        <dbReference type="ChEBI" id="CHEBI:57692"/>
    </cofactor>
</comment>
<evidence type="ECO:0000256" key="4">
    <source>
        <dbReference type="ARBA" id="ARBA00022827"/>
    </source>
</evidence>
<evidence type="ECO:0000259" key="6">
    <source>
        <dbReference type="Pfam" id="PF07992"/>
    </source>
</evidence>
<dbReference type="Proteomes" id="UP000178659">
    <property type="component" value="Unassembled WGS sequence"/>
</dbReference>
<keyword evidence="5" id="KW-0560">Oxidoreductase</keyword>
<dbReference type="PANTHER" id="PTHR42913">
    <property type="entry name" value="APOPTOSIS-INDUCING FACTOR 1"/>
    <property type="match status" value="1"/>
</dbReference>